<dbReference type="GO" id="GO:0010181">
    <property type="term" value="F:FMN binding"/>
    <property type="evidence" value="ECO:0007669"/>
    <property type="project" value="InterPro"/>
</dbReference>
<dbReference type="AlphaFoldDB" id="A0A0F9FU03"/>
<protein>
    <recommendedName>
        <fullName evidence="1">Flavin reductase like domain-containing protein</fullName>
    </recommendedName>
</protein>
<dbReference type="InterPro" id="IPR002563">
    <property type="entry name" value="Flavin_Rdtase-like_dom"/>
</dbReference>
<name>A0A0F9FU03_9ZZZZ</name>
<feature type="domain" description="Flavin reductase like" evidence="1">
    <location>
        <begin position="1"/>
        <end position="48"/>
    </location>
</feature>
<sequence length="65" mass="7033">DDCLAGLVCELRELVPGGDHMVAIGKVIDLWAQGGEPLVFFRGDYRSLGEREPVPPEVDKALEGP</sequence>
<evidence type="ECO:0000313" key="2">
    <source>
        <dbReference type="EMBL" id="KKL60825.1"/>
    </source>
</evidence>
<proteinExistence type="predicted"/>
<feature type="non-terminal residue" evidence="2">
    <location>
        <position position="1"/>
    </location>
</feature>
<reference evidence="2" key="1">
    <citation type="journal article" date="2015" name="Nature">
        <title>Complex archaea that bridge the gap between prokaryotes and eukaryotes.</title>
        <authorList>
            <person name="Spang A."/>
            <person name="Saw J.H."/>
            <person name="Jorgensen S.L."/>
            <person name="Zaremba-Niedzwiedzka K."/>
            <person name="Martijn J."/>
            <person name="Lind A.E."/>
            <person name="van Eijk R."/>
            <person name="Schleper C."/>
            <person name="Guy L."/>
            <person name="Ettema T.J."/>
        </authorList>
    </citation>
    <scope>NUCLEOTIDE SEQUENCE</scope>
</reference>
<dbReference type="SUPFAM" id="SSF50475">
    <property type="entry name" value="FMN-binding split barrel"/>
    <property type="match status" value="1"/>
</dbReference>
<gene>
    <name evidence="2" type="ORF">LCGC14_2201480</name>
</gene>
<dbReference type="Gene3D" id="2.30.110.10">
    <property type="entry name" value="Electron Transport, Fmn-binding Protein, Chain A"/>
    <property type="match status" value="1"/>
</dbReference>
<accession>A0A0F9FU03</accession>
<dbReference type="Pfam" id="PF01613">
    <property type="entry name" value="Flavin_Reduct"/>
    <property type="match status" value="1"/>
</dbReference>
<evidence type="ECO:0000259" key="1">
    <source>
        <dbReference type="Pfam" id="PF01613"/>
    </source>
</evidence>
<dbReference type="EMBL" id="LAZR01029021">
    <property type="protein sequence ID" value="KKL60825.1"/>
    <property type="molecule type" value="Genomic_DNA"/>
</dbReference>
<organism evidence="2">
    <name type="scientific">marine sediment metagenome</name>
    <dbReference type="NCBI Taxonomy" id="412755"/>
    <lineage>
        <taxon>unclassified sequences</taxon>
        <taxon>metagenomes</taxon>
        <taxon>ecological metagenomes</taxon>
    </lineage>
</organism>
<dbReference type="InterPro" id="IPR012349">
    <property type="entry name" value="Split_barrel_FMN-bd"/>
</dbReference>
<comment type="caution">
    <text evidence="2">The sequence shown here is derived from an EMBL/GenBank/DDBJ whole genome shotgun (WGS) entry which is preliminary data.</text>
</comment>